<dbReference type="InterPro" id="IPR005471">
    <property type="entry name" value="Tscrpt_reg_IclR_N"/>
</dbReference>
<dbReference type="GO" id="GO:0003677">
    <property type="term" value="F:DNA binding"/>
    <property type="evidence" value="ECO:0007669"/>
    <property type="project" value="UniProtKB-KW"/>
</dbReference>
<evidence type="ECO:0000313" key="6">
    <source>
        <dbReference type="EMBL" id="MBK0420301.1"/>
    </source>
</evidence>
<dbReference type="GO" id="GO:0003700">
    <property type="term" value="F:DNA-binding transcription factor activity"/>
    <property type="evidence" value="ECO:0007669"/>
    <property type="project" value="TreeGrafter"/>
</dbReference>
<dbReference type="Pfam" id="PF01614">
    <property type="entry name" value="IclR_C"/>
    <property type="match status" value="1"/>
</dbReference>
<dbReference type="Proteomes" id="UP000608530">
    <property type="component" value="Unassembled WGS sequence"/>
</dbReference>
<keyword evidence="1" id="KW-0805">Transcription regulation</keyword>
<evidence type="ECO:0000313" key="7">
    <source>
        <dbReference type="Proteomes" id="UP000608530"/>
    </source>
</evidence>
<dbReference type="PANTHER" id="PTHR30136">
    <property type="entry name" value="HELIX-TURN-HELIX TRANSCRIPTIONAL REGULATOR, ICLR FAMILY"/>
    <property type="match status" value="1"/>
</dbReference>
<reference evidence="6" key="1">
    <citation type="submission" date="2020-12" db="EMBL/GenBank/DDBJ databases">
        <title>Leucobacter sp. CAS1, isolated from Chromium sludge.</title>
        <authorList>
            <person name="Xu Z."/>
        </authorList>
    </citation>
    <scope>NUCLEOTIDE SEQUENCE</scope>
    <source>
        <strain evidence="6">CSA1</strain>
    </source>
</reference>
<dbReference type="PROSITE" id="PS51078">
    <property type="entry name" value="ICLR_ED"/>
    <property type="match status" value="1"/>
</dbReference>
<dbReference type="PROSITE" id="PS51077">
    <property type="entry name" value="HTH_ICLR"/>
    <property type="match status" value="1"/>
</dbReference>
<accession>A0A934QAR3</accession>
<dbReference type="InterPro" id="IPR029016">
    <property type="entry name" value="GAF-like_dom_sf"/>
</dbReference>
<dbReference type="Gene3D" id="1.10.10.10">
    <property type="entry name" value="Winged helix-like DNA-binding domain superfamily/Winged helix DNA-binding domain"/>
    <property type="match status" value="1"/>
</dbReference>
<dbReference type="EMBL" id="JAEHOH010000025">
    <property type="protein sequence ID" value="MBK0420301.1"/>
    <property type="molecule type" value="Genomic_DNA"/>
</dbReference>
<evidence type="ECO:0000259" key="4">
    <source>
        <dbReference type="PROSITE" id="PS51077"/>
    </source>
</evidence>
<evidence type="ECO:0000256" key="1">
    <source>
        <dbReference type="ARBA" id="ARBA00023015"/>
    </source>
</evidence>
<dbReference type="InterPro" id="IPR036390">
    <property type="entry name" value="WH_DNA-bd_sf"/>
</dbReference>
<keyword evidence="3" id="KW-0804">Transcription</keyword>
<comment type="caution">
    <text evidence="6">The sequence shown here is derived from an EMBL/GenBank/DDBJ whole genome shotgun (WGS) entry which is preliminary data.</text>
</comment>
<dbReference type="Gene3D" id="3.30.450.40">
    <property type="match status" value="1"/>
</dbReference>
<protein>
    <submittedName>
        <fullName evidence="6">Helix-turn-helix domain-containing protein</fullName>
    </submittedName>
</protein>
<dbReference type="PANTHER" id="PTHR30136:SF35">
    <property type="entry name" value="HTH-TYPE TRANSCRIPTIONAL REGULATOR RV1719"/>
    <property type="match status" value="1"/>
</dbReference>
<feature type="domain" description="HTH iclR-type" evidence="4">
    <location>
        <begin position="23"/>
        <end position="83"/>
    </location>
</feature>
<dbReference type="InterPro" id="IPR050707">
    <property type="entry name" value="HTH_MetabolicPath_Reg"/>
</dbReference>
<dbReference type="InterPro" id="IPR036388">
    <property type="entry name" value="WH-like_DNA-bd_sf"/>
</dbReference>
<name>A0A934QAR3_9MICO</name>
<evidence type="ECO:0000259" key="5">
    <source>
        <dbReference type="PROSITE" id="PS51078"/>
    </source>
</evidence>
<dbReference type="Pfam" id="PF09339">
    <property type="entry name" value="HTH_IclR"/>
    <property type="match status" value="1"/>
</dbReference>
<dbReference type="InterPro" id="IPR014757">
    <property type="entry name" value="Tscrpt_reg_IclR_C"/>
</dbReference>
<keyword evidence="2" id="KW-0238">DNA-binding</keyword>
<dbReference type="SUPFAM" id="SSF55781">
    <property type="entry name" value="GAF domain-like"/>
    <property type="match status" value="1"/>
</dbReference>
<keyword evidence="7" id="KW-1185">Reference proteome</keyword>
<evidence type="ECO:0000256" key="2">
    <source>
        <dbReference type="ARBA" id="ARBA00023125"/>
    </source>
</evidence>
<dbReference type="AlphaFoldDB" id="A0A934QAR3"/>
<dbReference type="RefSeq" id="WP_200116441.1">
    <property type="nucleotide sequence ID" value="NZ_JAEHOH010000025.1"/>
</dbReference>
<dbReference type="SUPFAM" id="SSF46785">
    <property type="entry name" value="Winged helix' DNA-binding domain"/>
    <property type="match status" value="1"/>
</dbReference>
<dbReference type="GO" id="GO:0045892">
    <property type="term" value="P:negative regulation of DNA-templated transcription"/>
    <property type="evidence" value="ECO:0007669"/>
    <property type="project" value="TreeGrafter"/>
</dbReference>
<dbReference type="SMART" id="SM00346">
    <property type="entry name" value="HTH_ICLR"/>
    <property type="match status" value="1"/>
</dbReference>
<sequence>MQNPSGPLSGPRRELAPEPKYVLGSVDGALQLLQLLRDEGSLRVMTAAEHLGVSRSTAHRLLGMLVYRGFAVQDEDRVYQPGPGMNVPPVRTGAIREFKNRTEQLFLDFVAETGETVSLVARFGTTSRFIETYVPQRSFAVTSRRGQILPAMLTSGGKALLSLLPDAALAQLYRSDAAALAGTRLSDAEFRAFAAELSRVRHQGYALNREATESGIWALSMPLHSPERGTWLAFAVAVPAEKSEMLSEGSFLERCRDFKRRVDRATISG</sequence>
<proteinExistence type="predicted"/>
<feature type="domain" description="IclR-ED" evidence="5">
    <location>
        <begin position="86"/>
        <end position="269"/>
    </location>
</feature>
<evidence type="ECO:0000256" key="3">
    <source>
        <dbReference type="ARBA" id="ARBA00023163"/>
    </source>
</evidence>
<organism evidence="6 7">
    <name type="scientific">Leucobacter chromiisoli</name>
    <dbReference type="NCBI Taxonomy" id="2796471"/>
    <lineage>
        <taxon>Bacteria</taxon>
        <taxon>Bacillati</taxon>
        <taxon>Actinomycetota</taxon>
        <taxon>Actinomycetes</taxon>
        <taxon>Micrococcales</taxon>
        <taxon>Microbacteriaceae</taxon>
        <taxon>Leucobacter</taxon>
    </lineage>
</organism>
<gene>
    <name evidence="6" type="ORF">JD276_14805</name>
</gene>